<evidence type="ECO:0000313" key="12">
    <source>
        <dbReference type="Proteomes" id="UP001497623"/>
    </source>
</evidence>
<dbReference type="PANTHER" id="PTHR22722:SF14">
    <property type="entry name" value="MEGALIN, ISOFORM A"/>
    <property type="match status" value="1"/>
</dbReference>
<dbReference type="SMART" id="SM00192">
    <property type="entry name" value="LDLa"/>
    <property type="match status" value="5"/>
</dbReference>
<dbReference type="PRINTS" id="PR00261">
    <property type="entry name" value="LDLRECEPTOR"/>
</dbReference>
<evidence type="ECO:0000256" key="4">
    <source>
        <dbReference type="ARBA" id="ARBA00022989"/>
    </source>
</evidence>
<comment type="caution">
    <text evidence="9">Lacks conserved residue(s) required for the propagation of feature annotation.</text>
</comment>
<evidence type="ECO:0000256" key="9">
    <source>
        <dbReference type="PROSITE-ProRule" id="PRU00124"/>
    </source>
</evidence>
<evidence type="ECO:0000256" key="1">
    <source>
        <dbReference type="ARBA" id="ARBA00004167"/>
    </source>
</evidence>
<keyword evidence="4" id="KW-1133">Transmembrane helix</keyword>
<organism evidence="11 12">
    <name type="scientific">Meganyctiphanes norvegica</name>
    <name type="common">Northern krill</name>
    <name type="synonym">Thysanopoda norvegica</name>
    <dbReference type="NCBI Taxonomy" id="48144"/>
    <lineage>
        <taxon>Eukaryota</taxon>
        <taxon>Metazoa</taxon>
        <taxon>Ecdysozoa</taxon>
        <taxon>Arthropoda</taxon>
        <taxon>Crustacea</taxon>
        <taxon>Multicrustacea</taxon>
        <taxon>Malacostraca</taxon>
        <taxon>Eumalacostraca</taxon>
        <taxon>Eucarida</taxon>
        <taxon>Euphausiacea</taxon>
        <taxon>Euphausiidae</taxon>
        <taxon>Meganyctiphanes</taxon>
    </lineage>
</organism>
<evidence type="ECO:0000256" key="10">
    <source>
        <dbReference type="SAM" id="SignalP"/>
    </source>
</evidence>
<dbReference type="SUPFAM" id="SSF57424">
    <property type="entry name" value="LDL receptor-like module"/>
    <property type="match status" value="5"/>
</dbReference>
<accession>A0AAV2QU61</accession>
<keyword evidence="8" id="KW-0325">Glycoprotein</keyword>
<comment type="caution">
    <text evidence="11">The sequence shown here is derived from an EMBL/GenBank/DDBJ whole genome shotgun (WGS) entry which is preliminary data.</text>
</comment>
<dbReference type="InterPro" id="IPR023415">
    <property type="entry name" value="LDLR_class-A_CS"/>
</dbReference>
<feature type="chain" id="PRO_5043909652" evidence="10">
    <location>
        <begin position="17"/>
        <end position="256"/>
    </location>
</feature>
<evidence type="ECO:0000256" key="6">
    <source>
        <dbReference type="ARBA" id="ARBA00023157"/>
    </source>
</evidence>
<evidence type="ECO:0000256" key="5">
    <source>
        <dbReference type="ARBA" id="ARBA00023136"/>
    </source>
</evidence>
<keyword evidence="2" id="KW-0812">Transmembrane</keyword>
<protein>
    <submittedName>
        <fullName evidence="11">Uncharacterized protein</fullName>
    </submittedName>
</protein>
<feature type="non-terminal residue" evidence="11">
    <location>
        <position position="1"/>
    </location>
</feature>
<feature type="disulfide bond" evidence="9">
    <location>
        <begin position="195"/>
        <end position="210"/>
    </location>
</feature>
<reference evidence="11 12" key="1">
    <citation type="submission" date="2024-05" db="EMBL/GenBank/DDBJ databases">
        <authorList>
            <person name="Wallberg A."/>
        </authorList>
    </citation>
    <scope>NUCLEOTIDE SEQUENCE [LARGE SCALE GENOMIC DNA]</scope>
</reference>
<dbReference type="EMBL" id="CAXKWB010010292">
    <property type="protein sequence ID" value="CAL4097480.1"/>
    <property type="molecule type" value="Genomic_DNA"/>
</dbReference>
<evidence type="ECO:0000256" key="3">
    <source>
        <dbReference type="ARBA" id="ARBA00022737"/>
    </source>
</evidence>
<dbReference type="InterPro" id="IPR002172">
    <property type="entry name" value="LDrepeatLR_classA_rpt"/>
</dbReference>
<proteinExistence type="predicted"/>
<feature type="disulfide bond" evidence="9">
    <location>
        <begin position="99"/>
        <end position="111"/>
    </location>
</feature>
<keyword evidence="10" id="KW-0732">Signal</keyword>
<keyword evidence="7" id="KW-0675">Receptor</keyword>
<feature type="disulfide bond" evidence="9">
    <location>
        <begin position="183"/>
        <end position="201"/>
    </location>
</feature>
<dbReference type="Proteomes" id="UP001497623">
    <property type="component" value="Unassembled WGS sequence"/>
</dbReference>
<feature type="signal peptide" evidence="10">
    <location>
        <begin position="1"/>
        <end position="16"/>
    </location>
</feature>
<dbReference type="PANTHER" id="PTHR22722">
    <property type="entry name" value="LOW-DENSITY LIPOPROTEIN RECEPTOR-RELATED PROTEIN 2-RELATED"/>
    <property type="match status" value="1"/>
</dbReference>
<evidence type="ECO:0000256" key="8">
    <source>
        <dbReference type="ARBA" id="ARBA00023180"/>
    </source>
</evidence>
<keyword evidence="3" id="KW-0677">Repeat</keyword>
<dbReference type="CDD" id="cd00112">
    <property type="entry name" value="LDLa"/>
    <property type="match status" value="4"/>
</dbReference>
<keyword evidence="12" id="KW-1185">Reference proteome</keyword>
<gene>
    <name evidence="11" type="ORF">MNOR_LOCUS16001</name>
</gene>
<dbReference type="PROSITE" id="PS01209">
    <property type="entry name" value="LDLRA_1"/>
    <property type="match status" value="1"/>
</dbReference>
<dbReference type="GO" id="GO:0016324">
    <property type="term" value="C:apical plasma membrane"/>
    <property type="evidence" value="ECO:0007669"/>
    <property type="project" value="TreeGrafter"/>
</dbReference>
<dbReference type="Gene3D" id="4.10.400.10">
    <property type="entry name" value="Low-density Lipoprotein Receptor"/>
    <property type="match status" value="4"/>
</dbReference>
<feature type="disulfide bond" evidence="9">
    <location>
        <begin position="18"/>
        <end position="30"/>
    </location>
</feature>
<comment type="subcellular location">
    <subcellularLocation>
        <location evidence="1">Membrane</location>
        <topology evidence="1">Single-pass membrane protein</topology>
    </subcellularLocation>
</comment>
<feature type="disulfide bond" evidence="9">
    <location>
        <begin position="143"/>
        <end position="161"/>
    </location>
</feature>
<keyword evidence="5" id="KW-0472">Membrane</keyword>
<dbReference type="InterPro" id="IPR036055">
    <property type="entry name" value="LDL_receptor-like_sf"/>
</dbReference>
<evidence type="ECO:0000256" key="7">
    <source>
        <dbReference type="ARBA" id="ARBA00023170"/>
    </source>
</evidence>
<dbReference type="GO" id="GO:0043235">
    <property type="term" value="C:receptor complex"/>
    <property type="evidence" value="ECO:0007669"/>
    <property type="project" value="TreeGrafter"/>
</dbReference>
<dbReference type="PROSITE" id="PS50068">
    <property type="entry name" value="LDLRA_2"/>
    <property type="match status" value="5"/>
</dbReference>
<evidence type="ECO:0000313" key="11">
    <source>
        <dbReference type="EMBL" id="CAL4097480.1"/>
    </source>
</evidence>
<name>A0AAV2QU61_MEGNR</name>
<dbReference type="InterPro" id="IPR051221">
    <property type="entry name" value="LDLR-related"/>
</dbReference>
<feature type="disulfide bond" evidence="9">
    <location>
        <begin position="176"/>
        <end position="188"/>
    </location>
</feature>
<dbReference type="GO" id="GO:0006898">
    <property type="term" value="P:receptor-mediated endocytosis"/>
    <property type="evidence" value="ECO:0007669"/>
    <property type="project" value="TreeGrafter"/>
</dbReference>
<feature type="disulfide bond" evidence="9">
    <location>
        <begin position="106"/>
        <end position="124"/>
    </location>
</feature>
<feature type="disulfide bond" evidence="9">
    <location>
        <begin position="76"/>
        <end position="91"/>
    </location>
</feature>
<keyword evidence="6 9" id="KW-1015">Disulfide bond</keyword>
<dbReference type="Pfam" id="PF00057">
    <property type="entry name" value="Ldl_recept_a"/>
    <property type="match status" value="5"/>
</dbReference>
<sequence>NMKLFLVCLLVAAAAAECPWGQAECGDGTCINYRYWCDGDEPDCADGSDEAECSTCGEGFVHCDSADICIPQPWVCDGWEDCPGAEDEAMCSTPAPGMCDEGYFECSDGQCIHPLFRCDGEDDCLDGYEDEEQCTECQAGFHCGEDICVSSDFVCDDLEDCHRGEDESSQVAMCECLPGDFECSNGDCIPPDWHCDGFPDCFGGSDEADCTTMAPRVGGPRMTGSQSHFLEKIQKKMAKAARKNTKGKWKNMGRRN</sequence>
<dbReference type="AlphaFoldDB" id="A0AAV2QU61"/>
<evidence type="ECO:0000256" key="2">
    <source>
        <dbReference type="ARBA" id="ARBA00022692"/>
    </source>
</evidence>
<dbReference type="GO" id="GO:0042562">
    <property type="term" value="F:hormone binding"/>
    <property type="evidence" value="ECO:0007669"/>
    <property type="project" value="TreeGrafter"/>
</dbReference>